<evidence type="ECO:0000256" key="13">
    <source>
        <dbReference type="ARBA" id="ARBA00041418"/>
    </source>
</evidence>
<feature type="transmembrane region" description="Helical" evidence="18">
    <location>
        <begin position="216"/>
        <end position="234"/>
    </location>
</feature>
<dbReference type="EC" id="2.4.99.28" evidence="14"/>
<evidence type="ECO:0000256" key="3">
    <source>
        <dbReference type="ARBA" id="ARBA00022679"/>
    </source>
</evidence>
<reference evidence="19 21" key="1">
    <citation type="submission" date="2020-06" db="EMBL/GenBank/DDBJ databases">
        <title>Anoxygenic phototrophic Chloroflexota member uses a Type I reaction center.</title>
        <authorList>
            <person name="Tsuji J.M."/>
            <person name="Shaw N.A."/>
            <person name="Nagashima S."/>
            <person name="Venkiteswaran J."/>
            <person name="Schiff S.L."/>
            <person name="Hanada S."/>
            <person name="Tank M."/>
            <person name="Neufeld J.D."/>
        </authorList>
    </citation>
    <scope>NUCLEOTIDE SEQUENCE [LARGE SCALE GENOMIC DNA]</scope>
    <source>
        <strain evidence="19">L227-S17</strain>
    </source>
</reference>
<evidence type="ECO:0000256" key="15">
    <source>
        <dbReference type="ARBA" id="ARBA00049902"/>
    </source>
</evidence>
<evidence type="ECO:0000313" key="22">
    <source>
        <dbReference type="Proteomes" id="UP001431572"/>
    </source>
</evidence>
<evidence type="ECO:0000256" key="5">
    <source>
        <dbReference type="ARBA" id="ARBA00022960"/>
    </source>
</evidence>
<evidence type="ECO:0000256" key="6">
    <source>
        <dbReference type="ARBA" id="ARBA00022984"/>
    </source>
</evidence>
<feature type="transmembrane region" description="Helical" evidence="18">
    <location>
        <begin position="189"/>
        <end position="210"/>
    </location>
</feature>
<dbReference type="GO" id="GO:0032153">
    <property type="term" value="C:cell division site"/>
    <property type="evidence" value="ECO:0007669"/>
    <property type="project" value="TreeGrafter"/>
</dbReference>
<evidence type="ECO:0000256" key="16">
    <source>
        <dbReference type="ARBA" id="ARBA00049966"/>
    </source>
</evidence>
<keyword evidence="19" id="KW-0132">Cell division</keyword>
<dbReference type="AlphaFoldDB" id="A0A8T7LUC0"/>
<evidence type="ECO:0000313" key="20">
    <source>
        <dbReference type="EMBL" id="WJW66366.1"/>
    </source>
</evidence>
<dbReference type="EMBL" id="CP128399">
    <property type="protein sequence ID" value="WJW66366.1"/>
    <property type="molecule type" value="Genomic_DNA"/>
</dbReference>
<feature type="transmembrane region" description="Helical" evidence="18">
    <location>
        <begin position="254"/>
        <end position="273"/>
    </location>
</feature>
<dbReference type="InterPro" id="IPR001182">
    <property type="entry name" value="FtsW/RodA"/>
</dbReference>
<evidence type="ECO:0000256" key="8">
    <source>
        <dbReference type="ARBA" id="ARBA00023136"/>
    </source>
</evidence>
<keyword evidence="17" id="KW-0175">Coiled coil</keyword>
<comment type="catalytic activity">
    <reaction evidence="15">
        <text>[GlcNAc-(1-&gt;4)-Mur2Ac(oyl-L-Ala-gamma-D-Glu-L-Lys-D-Ala-D-Ala)](n)-di-trans,octa-cis-undecaprenyl diphosphate + beta-D-GlcNAc-(1-&gt;4)-Mur2Ac(oyl-L-Ala-gamma-D-Glu-L-Lys-D-Ala-D-Ala)-di-trans,octa-cis-undecaprenyl diphosphate = [GlcNAc-(1-&gt;4)-Mur2Ac(oyl-L-Ala-gamma-D-Glu-L-Lys-D-Ala-D-Ala)](n+1)-di-trans,octa-cis-undecaprenyl diphosphate + di-trans,octa-cis-undecaprenyl diphosphate + H(+)</text>
        <dbReference type="Rhea" id="RHEA:23708"/>
        <dbReference type="Rhea" id="RHEA-COMP:9602"/>
        <dbReference type="Rhea" id="RHEA-COMP:9603"/>
        <dbReference type="ChEBI" id="CHEBI:15378"/>
        <dbReference type="ChEBI" id="CHEBI:58405"/>
        <dbReference type="ChEBI" id="CHEBI:60033"/>
        <dbReference type="ChEBI" id="CHEBI:78435"/>
        <dbReference type="EC" id="2.4.99.28"/>
    </reaction>
</comment>
<feature type="transmembrane region" description="Helical" evidence="18">
    <location>
        <begin position="323"/>
        <end position="348"/>
    </location>
</feature>
<keyword evidence="5" id="KW-0133">Cell shape</keyword>
<evidence type="ECO:0000256" key="14">
    <source>
        <dbReference type="ARBA" id="ARBA00044770"/>
    </source>
</evidence>
<keyword evidence="3" id="KW-0808">Transferase</keyword>
<dbReference type="GO" id="GO:0008955">
    <property type="term" value="F:peptidoglycan glycosyltransferase activity"/>
    <property type="evidence" value="ECO:0007669"/>
    <property type="project" value="UniProtKB-EC"/>
</dbReference>
<feature type="transmembrane region" description="Helical" evidence="18">
    <location>
        <begin position="285"/>
        <end position="311"/>
    </location>
</feature>
<feature type="coiled-coil region" evidence="17">
    <location>
        <begin position="393"/>
        <end position="424"/>
    </location>
</feature>
<evidence type="ECO:0000256" key="1">
    <source>
        <dbReference type="ARBA" id="ARBA00004141"/>
    </source>
</evidence>
<sequence length="536" mass="59532">MVTTDITKPNQNKALVKSLTGGKPDYWLLVLVAVILTLGTVIIYSASFVEAVNTPPDYNSASILFKQITWVVVGLVGLFIGVKVDYHFWRKYSVIAMVGVLALLILVLILPDQFAPSIAGAKRWIFPVGKSVQAQFQPSEFGKLILIIYAAHWLSSKGDKVRKFWYGLFPFAITIGVIIGLVEREPDMGTSLVIGFIGLAMFFVAGANLLHLITGVSLAGSVIYLMTVTSPWRLERFKAYFDPLSDVTTHTAQALLGLGSGGLFGVGLGAGRSKFFWLPTQYTDSIFVVLGEELGLVGTALVVFLFLALAWRGYSIALHAPDGFGRLVAVGVTSYIVFQAFLNIAVVSNLVPFTGIPLPFISYGGSSLAISMTAIGLLLNVSRQQVDNPRILEMALQRELERKQRDLLREQRAAERERREAQQKLHQTVISEQENQDLETARKAWEVRTAQEKAEIAWREQIEIEMARQKSEEQARRDSQRLALKQNLPAVASKSFLDFESQADKPQIGGVKLRKPRRDWAKVYNNLARRNNSTDD</sequence>
<dbReference type="GO" id="GO:0008360">
    <property type="term" value="P:regulation of cell shape"/>
    <property type="evidence" value="ECO:0007669"/>
    <property type="project" value="UniProtKB-KW"/>
</dbReference>
<keyword evidence="19" id="KW-0131">Cell cycle</keyword>
<feature type="transmembrane region" description="Helical" evidence="18">
    <location>
        <begin position="164"/>
        <end position="182"/>
    </location>
</feature>
<evidence type="ECO:0000256" key="10">
    <source>
        <dbReference type="ARBA" id="ARBA00033270"/>
    </source>
</evidence>
<dbReference type="Pfam" id="PF01098">
    <property type="entry name" value="FTSW_RODA_SPOVE"/>
    <property type="match status" value="1"/>
</dbReference>
<dbReference type="GO" id="GO:0009252">
    <property type="term" value="P:peptidoglycan biosynthetic process"/>
    <property type="evidence" value="ECO:0007669"/>
    <property type="project" value="UniProtKB-KW"/>
</dbReference>
<feature type="transmembrane region" description="Helical" evidence="18">
    <location>
        <begin position="360"/>
        <end position="381"/>
    </location>
</feature>
<protein>
    <recommendedName>
        <fullName evidence="12">Probable peptidoglycan glycosyltransferase FtsW</fullName>
        <ecNumber evidence="14">2.4.99.28</ecNumber>
    </recommendedName>
    <alternativeName>
        <fullName evidence="13">Cell division protein FtsW</fullName>
    </alternativeName>
    <alternativeName>
        <fullName evidence="10">Cell wall polymerase</fullName>
    </alternativeName>
    <alternativeName>
        <fullName evidence="9">Peptidoglycan polymerase</fullName>
    </alternativeName>
</protein>
<evidence type="ECO:0000256" key="17">
    <source>
        <dbReference type="SAM" id="Coils"/>
    </source>
</evidence>
<evidence type="ECO:0000313" key="21">
    <source>
        <dbReference type="Proteomes" id="UP000521676"/>
    </source>
</evidence>
<proteinExistence type="inferred from homology"/>
<keyword evidence="6" id="KW-0573">Peptidoglycan synthesis</keyword>
<comment type="similarity">
    <text evidence="11">Belongs to the SEDS family. FtsW subfamily.</text>
</comment>
<name>A0A8T7LUC0_9CHLR</name>
<dbReference type="RefSeq" id="WP_341468250.1">
    <property type="nucleotide sequence ID" value="NZ_CP128399.1"/>
</dbReference>
<evidence type="ECO:0000256" key="4">
    <source>
        <dbReference type="ARBA" id="ARBA00022692"/>
    </source>
</evidence>
<feature type="transmembrane region" description="Helical" evidence="18">
    <location>
        <begin position="26"/>
        <end position="49"/>
    </location>
</feature>
<keyword evidence="2" id="KW-0328">Glycosyltransferase</keyword>
<dbReference type="GO" id="GO:0015648">
    <property type="term" value="F:lipid-linked peptidoglycan transporter activity"/>
    <property type="evidence" value="ECO:0007669"/>
    <property type="project" value="TreeGrafter"/>
</dbReference>
<dbReference type="PANTHER" id="PTHR30474">
    <property type="entry name" value="CELL CYCLE PROTEIN"/>
    <property type="match status" value="1"/>
</dbReference>
<feature type="transmembrane region" description="Helical" evidence="18">
    <location>
        <begin position="61"/>
        <end position="80"/>
    </location>
</feature>
<evidence type="ECO:0000256" key="18">
    <source>
        <dbReference type="SAM" id="Phobius"/>
    </source>
</evidence>
<dbReference type="PANTHER" id="PTHR30474:SF2">
    <property type="entry name" value="PEPTIDOGLYCAN GLYCOSYLTRANSFERASE FTSW-RELATED"/>
    <property type="match status" value="1"/>
</dbReference>
<keyword evidence="7 18" id="KW-1133">Transmembrane helix</keyword>
<evidence type="ECO:0000256" key="7">
    <source>
        <dbReference type="ARBA" id="ARBA00022989"/>
    </source>
</evidence>
<feature type="transmembrane region" description="Helical" evidence="18">
    <location>
        <begin position="92"/>
        <end position="110"/>
    </location>
</feature>
<gene>
    <name evidence="19" type="ORF">HXX08_01205</name>
    <name evidence="20" type="ORF">OZ401_002162</name>
</gene>
<keyword evidence="4 18" id="KW-0812">Transmembrane</keyword>
<evidence type="ECO:0000256" key="2">
    <source>
        <dbReference type="ARBA" id="ARBA00022676"/>
    </source>
</evidence>
<evidence type="ECO:0000256" key="12">
    <source>
        <dbReference type="ARBA" id="ARBA00041185"/>
    </source>
</evidence>
<keyword evidence="22" id="KW-1185">Reference proteome</keyword>
<comment type="subcellular location">
    <subcellularLocation>
        <location evidence="1">Membrane</location>
        <topology evidence="1">Multi-pass membrane protein</topology>
    </subcellularLocation>
</comment>
<evidence type="ECO:0000256" key="9">
    <source>
        <dbReference type="ARBA" id="ARBA00032370"/>
    </source>
</evidence>
<evidence type="ECO:0000313" key="19">
    <source>
        <dbReference type="EMBL" id="NWJ44473.1"/>
    </source>
</evidence>
<dbReference type="Proteomes" id="UP000521676">
    <property type="component" value="Unassembled WGS sequence"/>
</dbReference>
<dbReference type="Proteomes" id="UP001431572">
    <property type="component" value="Chromosome 1"/>
</dbReference>
<reference evidence="20" key="2">
    <citation type="journal article" date="2024" name="Nature">
        <title>Anoxygenic phototroph of the Chloroflexota uses a type I reaction centre.</title>
        <authorList>
            <person name="Tsuji J.M."/>
            <person name="Shaw N.A."/>
            <person name="Nagashima S."/>
            <person name="Venkiteswaran J.J."/>
            <person name="Schiff S.L."/>
            <person name="Watanabe T."/>
            <person name="Fukui M."/>
            <person name="Hanada S."/>
            <person name="Tank M."/>
            <person name="Neufeld J.D."/>
        </authorList>
    </citation>
    <scope>NUCLEOTIDE SEQUENCE</scope>
    <source>
        <strain evidence="20">L227-S17</strain>
    </source>
</reference>
<organism evidence="19 21">
    <name type="scientific">Candidatus Chlorohelix allophototropha</name>
    <dbReference type="NCBI Taxonomy" id="3003348"/>
    <lineage>
        <taxon>Bacteria</taxon>
        <taxon>Bacillati</taxon>
        <taxon>Chloroflexota</taxon>
        <taxon>Chloroflexia</taxon>
        <taxon>Candidatus Chloroheliales</taxon>
        <taxon>Candidatus Chloroheliaceae</taxon>
        <taxon>Candidatus Chlorohelix</taxon>
    </lineage>
</organism>
<keyword evidence="8 18" id="KW-0472">Membrane</keyword>
<dbReference type="EMBL" id="JACATZ010000001">
    <property type="protein sequence ID" value="NWJ44473.1"/>
    <property type="molecule type" value="Genomic_DNA"/>
</dbReference>
<evidence type="ECO:0000256" key="11">
    <source>
        <dbReference type="ARBA" id="ARBA00038053"/>
    </source>
</evidence>
<dbReference type="GO" id="GO:0051301">
    <property type="term" value="P:cell division"/>
    <property type="evidence" value="ECO:0007669"/>
    <property type="project" value="UniProtKB-KW"/>
</dbReference>
<dbReference type="GO" id="GO:0005886">
    <property type="term" value="C:plasma membrane"/>
    <property type="evidence" value="ECO:0007669"/>
    <property type="project" value="TreeGrafter"/>
</dbReference>
<comment type="function">
    <text evidence="16">Peptidoglycan polymerase that is essential for cell division.</text>
</comment>
<accession>A0A8T7LUC0</accession>